<evidence type="ECO:0000313" key="2">
    <source>
        <dbReference type="EMBL" id="BCJ37470.1"/>
    </source>
</evidence>
<keyword evidence="1" id="KW-0812">Transmembrane</keyword>
<feature type="transmembrane region" description="Helical" evidence="1">
    <location>
        <begin position="72"/>
        <end position="96"/>
    </location>
</feature>
<protein>
    <submittedName>
        <fullName evidence="2">Uncharacterized protein</fullName>
    </submittedName>
</protein>
<sequence>MRGMTTTHPPAPVRVLRAVPVAAGRGALLLPRALVALAATLTGRAQLASRLLHRDAVDAAGAGAAQRIRAALAGLVLGVLALLPVGAVVLCVARGLCYGLVDRGPYDHSWGGPTMAGAWAAHFAISLPFLALGLLALAGLDGLHRQLAAPLAGRRTPAWAVLVALVGCVAGALLFVAWLRQI</sequence>
<dbReference type="EMBL" id="AP023355">
    <property type="protein sequence ID" value="BCJ37470.1"/>
    <property type="molecule type" value="Genomic_DNA"/>
</dbReference>
<dbReference type="KEGG" id="atl:Athai_49730"/>
<keyword evidence="1" id="KW-1133">Transmembrane helix</keyword>
<accession>A0A7R7DTC3</accession>
<reference evidence="2 3" key="1">
    <citation type="submission" date="2020-08" db="EMBL/GenBank/DDBJ databases">
        <title>Whole genome shotgun sequence of Actinocatenispora thailandica NBRC 105041.</title>
        <authorList>
            <person name="Komaki H."/>
            <person name="Tamura T."/>
        </authorList>
    </citation>
    <scope>NUCLEOTIDE SEQUENCE [LARGE SCALE GENOMIC DNA]</scope>
    <source>
        <strain evidence="2 3">NBRC 105041</strain>
    </source>
</reference>
<evidence type="ECO:0000256" key="1">
    <source>
        <dbReference type="SAM" id="Phobius"/>
    </source>
</evidence>
<gene>
    <name evidence="2" type="ORF">Athai_49730</name>
</gene>
<dbReference type="AlphaFoldDB" id="A0A7R7DTC3"/>
<evidence type="ECO:0000313" key="3">
    <source>
        <dbReference type="Proteomes" id="UP000611640"/>
    </source>
</evidence>
<feature type="transmembrane region" description="Helical" evidence="1">
    <location>
        <begin position="116"/>
        <end position="137"/>
    </location>
</feature>
<keyword evidence="1" id="KW-0472">Membrane</keyword>
<dbReference type="Proteomes" id="UP000611640">
    <property type="component" value="Chromosome"/>
</dbReference>
<name>A0A7R7DTC3_9ACTN</name>
<proteinExistence type="predicted"/>
<keyword evidence="3" id="KW-1185">Reference proteome</keyword>
<organism evidence="2 3">
    <name type="scientific">Actinocatenispora thailandica</name>
    <dbReference type="NCBI Taxonomy" id="227318"/>
    <lineage>
        <taxon>Bacteria</taxon>
        <taxon>Bacillati</taxon>
        <taxon>Actinomycetota</taxon>
        <taxon>Actinomycetes</taxon>
        <taxon>Micromonosporales</taxon>
        <taxon>Micromonosporaceae</taxon>
        <taxon>Actinocatenispora</taxon>
    </lineage>
</organism>
<feature type="transmembrane region" description="Helical" evidence="1">
    <location>
        <begin position="158"/>
        <end position="179"/>
    </location>
</feature>